<sequence length="69" mass="7690">AAVSSDRTRLRRNRTGLPGGCGTHTDQSIDTLASASIRSLLTDFHHKAKENTTNTMQEVPHQNEAVRWF</sequence>
<evidence type="ECO:0000256" key="1">
    <source>
        <dbReference type="SAM" id="MobiDB-lite"/>
    </source>
</evidence>
<accession>A0A1A8S368</accession>
<feature type="non-terminal residue" evidence="2">
    <location>
        <position position="1"/>
    </location>
</feature>
<organism evidence="2">
    <name type="scientific">Nothobranchius rachovii</name>
    <name type="common">bluefin notho</name>
    <dbReference type="NCBI Taxonomy" id="451742"/>
    <lineage>
        <taxon>Eukaryota</taxon>
        <taxon>Metazoa</taxon>
        <taxon>Chordata</taxon>
        <taxon>Craniata</taxon>
        <taxon>Vertebrata</taxon>
        <taxon>Euteleostomi</taxon>
        <taxon>Actinopterygii</taxon>
        <taxon>Neopterygii</taxon>
        <taxon>Teleostei</taxon>
        <taxon>Neoteleostei</taxon>
        <taxon>Acanthomorphata</taxon>
        <taxon>Ovalentaria</taxon>
        <taxon>Atherinomorphae</taxon>
        <taxon>Cyprinodontiformes</taxon>
        <taxon>Nothobranchiidae</taxon>
        <taxon>Nothobranchius</taxon>
    </lineage>
</organism>
<proteinExistence type="predicted"/>
<evidence type="ECO:0000313" key="2">
    <source>
        <dbReference type="EMBL" id="SBS12397.1"/>
    </source>
</evidence>
<dbReference type="EMBL" id="HAEH01021479">
    <property type="protein sequence ID" value="SBS12397.1"/>
    <property type="molecule type" value="Transcribed_RNA"/>
</dbReference>
<protein>
    <submittedName>
        <fullName evidence="2">Uncharacterized protein</fullName>
    </submittedName>
</protein>
<reference evidence="2" key="1">
    <citation type="submission" date="2016-05" db="EMBL/GenBank/DDBJ databases">
        <authorList>
            <person name="Lavstsen T."/>
            <person name="Jespersen J.S."/>
        </authorList>
    </citation>
    <scope>NUCLEOTIDE SEQUENCE</scope>
    <source>
        <tissue evidence="2">Brain</tissue>
    </source>
</reference>
<name>A0A1A8S368_9TELE</name>
<dbReference type="AlphaFoldDB" id="A0A1A8S368"/>
<feature type="region of interest" description="Disordered" evidence="1">
    <location>
        <begin position="1"/>
        <end position="24"/>
    </location>
</feature>
<gene>
    <name evidence="2" type="primary">Nfu_g_1_006259</name>
</gene>
<reference evidence="2" key="2">
    <citation type="submission" date="2016-06" db="EMBL/GenBank/DDBJ databases">
        <title>The genome of a short-lived fish provides insights into sex chromosome evolution and the genetic control of aging.</title>
        <authorList>
            <person name="Reichwald K."/>
            <person name="Felder M."/>
            <person name="Petzold A."/>
            <person name="Koch P."/>
            <person name="Groth M."/>
            <person name="Platzer M."/>
        </authorList>
    </citation>
    <scope>NUCLEOTIDE SEQUENCE</scope>
    <source>
        <tissue evidence="2">Brain</tissue>
    </source>
</reference>
<feature type="non-terminal residue" evidence="2">
    <location>
        <position position="69"/>
    </location>
</feature>